<dbReference type="Proteomes" id="UP000309488">
    <property type="component" value="Unassembled WGS sequence"/>
</dbReference>
<dbReference type="RefSeq" id="WP_136840841.1">
    <property type="nucleotide sequence ID" value="NZ_SWBR01000002.1"/>
</dbReference>
<reference evidence="1 2" key="1">
    <citation type="submission" date="2019-04" db="EMBL/GenBank/DDBJ databases">
        <title>Pedobacter sp. RP-3-22 sp. nov., isolated from Arctic soil.</title>
        <authorList>
            <person name="Dahal R.H."/>
            <person name="Kim D.-U."/>
        </authorList>
    </citation>
    <scope>NUCLEOTIDE SEQUENCE [LARGE SCALE GENOMIC DNA]</scope>
    <source>
        <strain evidence="1 2">RP-3-22</strain>
    </source>
</reference>
<name>A0A4U1CXB0_9SPHI</name>
<comment type="caution">
    <text evidence="1">The sequence shown here is derived from an EMBL/GenBank/DDBJ whole genome shotgun (WGS) entry which is preliminary data.</text>
</comment>
<keyword evidence="2" id="KW-1185">Reference proteome</keyword>
<evidence type="ECO:0000313" key="1">
    <source>
        <dbReference type="EMBL" id="TKC10728.1"/>
    </source>
</evidence>
<dbReference type="Gene3D" id="3.30.420.260">
    <property type="match status" value="1"/>
</dbReference>
<organism evidence="1 2">
    <name type="scientific">Pedobacter polaris</name>
    <dbReference type="NCBI Taxonomy" id="2571273"/>
    <lineage>
        <taxon>Bacteria</taxon>
        <taxon>Pseudomonadati</taxon>
        <taxon>Bacteroidota</taxon>
        <taxon>Sphingobacteriia</taxon>
        <taxon>Sphingobacteriales</taxon>
        <taxon>Sphingobacteriaceae</taxon>
        <taxon>Pedobacter</taxon>
    </lineage>
</organism>
<evidence type="ECO:0000313" key="2">
    <source>
        <dbReference type="Proteomes" id="UP000309488"/>
    </source>
</evidence>
<dbReference type="CDD" id="cd24013">
    <property type="entry name" value="ASKHA_ATPase_BT3980-like"/>
    <property type="match status" value="1"/>
</dbReference>
<protein>
    <submittedName>
        <fullName evidence="1">DUF3822 family protein</fullName>
    </submittedName>
</protein>
<proteinExistence type="predicted"/>
<accession>A0A4U1CXB0</accession>
<dbReference type="EMBL" id="SWBR01000002">
    <property type="protein sequence ID" value="TKC10728.1"/>
    <property type="molecule type" value="Genomic_DNA"/>
</dbReference>
<dbReference type="AlphaFoldDB" id="A0A4U1CXB0"/>
<gene>
    <name evidence="1" type="ORF">FA048_11190</name>
</gene>
<sequence length="272" mass="30647">MDNKNSILLIDPTFDPASAPSCNLLVKVGSKSFSYAIVNTETKKVNAVFDEQECENGAKKLIDRLKTDIYLGLPYQEVKIAVHTPNSIAIPLELYTADNLSSNAQFFTENHSGNLYVAHQSHFGFNTIFSLPTNTDEAINFASGKKYHENAGLLALAEQMKETALVLDFTVGSLSIIYLNNNQIIFQQSYEIDDIQEFNYYLLVMINQLNINASCNIYLTGIVHKNDEKYNCLLKYFNTIQFLTINNSLDQQVLDDMPAHYYSSLLALYQCG</sequence>
<dbReference type="Pfam" id="PF12864">
    <property type="entry name" value="DUF3822"/>
    <property type="match status" value="1"/>
</dbReference>
<dbReference type="InterPro" id="IPR024213">
    <property type="entry name" value="DUF3822"/>
</dbReference>
<dbReference type="OrthoDB" id="765136at2"/>
<dbReference type="Gene3D" id="3.30.420.250">
    <property type="match status" value="1"/>
</dbReference>